<keyword evidence="3" id="KW-1185">Reference proteome</keyword>
<keyword evidence="1" id="KW-0472">Membrane</keyword>
<evidence type="ECO:0000313" key="2">
    <source>
        <dbReference type="EMBL" id="BES91327.1"/>
    </source>
</evidence>
<keyword evidence="1" id="KW-1133">Transmembrane helix</keyword>
<reference evidence="2 3" key="1">
    <citation type="submission" date="2023-09" db="EMBL/GenBank/DDBJ databases">
        <title>Nesidiocoris tenuis whole genome shotgun sequence.</title>
        <authorList>
            <person name="Shibata T."/>
            <person name="Shimoda M."/>
            <person name="Kobayashi T."/>
            <person name="Uehara T."/>
        </authorList>
    </citation>
    <scope>NUCLEOTIDE SEQUENCE [LARGE SCALE GENOMIC DNA]</scope>
    <source>
        <strain evidence="2 3">Japan</strain>
    </source>
</reference>
<gene>
    <name evidence="2" type="ORF">NTJ_04135</name>
</gene>
<keyword evidence="1" id="KW-0812">Transmembrane</keyword>
<evidence type="ECO:0000313" key="3">
    <source>
        <dbReference type="Proteomes" id="UP001307889"/>
    </source>
</evidence>
<accession>A0ABN7ALV8</accession>
<organism evidence="2 3">
    <name type="scientific">Nesidiocoris tenuis</name>
    <dbReference type="NCBI Taxonomy" id="355587"/>
    <lineage>
        <taxon>Eukaryota</taxon>
        <taxon>Metazoa</taxon>
        <taxon>Ecdysozoa</taxon>
        <taxon>Arthropoda</taxon>
        <taxon>Hexapoda</taxon>
        <taxon>Insecta</taxon>
        <taxon>Pterygota</taxon>
        <taxon>Neoptera</taxon>
        <taxon>Paraneoptera</taxon>
        <taxon>Hemiptera</taxon>
        <taxon>Heteroptera</taxon>
        <taxon>Panheteroptera</taxon>
        <taxon>Cimicomorpha</taxon>
        <taxon>Miridae</taxon>
        <taxon>Dicyphina</taxon>
        <taxon>Nesidiocoris</taxon>
    </lineage>
</organism>
<dbReference type="EMBL" id="AP028910">
    <property type="protein sequence ID" value="BES91327.1"/>
    <property type="molecule type" value="Genomic_DNA"/>
</dbReference>
<proteinExistence type="predicted"/>
<dbReference type="Proteomes" id="UP001307889">
    <property type="component" value="Chromosome 2"/>
</dbReference>
<name>A0ABN7ALV8_9HEMI</name>
<protein>
    <submittedName>
        <fullName evidence="2">Uncharacterized protein</fullName>
    </submittedName>
</protein>
<evidence type="ECO:0000256" key="1">
    <source>
        <dbReference type="SAM" id="Phobius"/>
    </source>
</evidence>
<sequence length="90" mass="9935">MSPAERRVFGKEYLVFFSFSVFPGCPRLDSGSGHLGFLAITGIHRLPMRFATVIIIFMVGAVMTFSSAAGRALPPTQVMLLLWLLLLFTL</sequence>
<feature type="transmembrane region" description="Helical" evidence="1">
    <location>
        <begin position="46"/>
        <end position="66"/>
    </location>
</feature>